<reference evidence="11 12" key="1">
    <citation type="journal article" date="2017" name="Gigascience">
        <title>Draft genome of the honey bee ectoparasitic mite, Tropilaelaps mercedesae, is shaped by the parasitic life history.</title>
        <authorList>
            <person name="Dong X."/>
            <person name="Armstrong S.D."/>
            <person name="Xia D."/>
            <person name="Makepeace B.L."/>
            <person name="Darby A.C."/>
            <person name="Kadowaki T."/>
        </authorList>
    </citation>
    <scope>NUCLEOTIDE SEQUENCE [LARGE SCALE GENOMIC DNA]</scope>
    <source>
        <strain evidence="11">Wuxi-XJTLU</strain>
    </source>
</reference>
<dbReference type="GO" id="GO:0032543">
    <property type="term" value="P:mitochondrial translation"/>
    <property type="evidence" value="ECO:0007669"/>
    <property type="project" value="TreeGrafter"/>
</dbReference>
<dbReference type="Pfam" id="PF00312">
    <property type="entry name" value="Ribosomal_S15"/>
    <property type="match status" value="1"/>
</dbReference>
<evidence type="ECO:0000256" key="1">
    <source>
        <dbReference type="ARBA" id="ARBA00004173"/>
    </source>
</evidence>
<evidence type="ECO:0000256" key="2">
    <source>
        <dbReference type="ARBA" id="ARBA00008434"/>
    </source>
</evidence>
<dbReference type="Gene3D" id="1.10.287.10">
    <property type="entry name" value="S15/NS1, RNA-binding"/>
    <property type="match status" value="1"/>
</dbReference>
<dbReference type="AlphaFoldDB" id="A0A1V9X511"/>
<keyword evidence="10" id="KW-0175">Coiled coil</keyword>
<keyword evidence="3" id="KW-0809">Transit peptide</keyword>
<evidence type="ECO:0000256" key="10">
    <source>
        <dbReference type="SAM" id="Coils"/>
    </source>
</evidence>
<evidence type="ECO:0000256" key="8">
    <source>
        <dbReference type="ARBA" id="ARBA00035528"/>
    </source>
</evidence>
<name>A0A1V9X511_9ACAR</name>
<dbReference type="GO" id="GO:0003723">
    <property type="term" value="F:RNA binding"/>
    <property type="evidence" value="ECO:0007669"/>
    <property type="project" value="TreeGrafter"/>
</dbReference>
<evidence type="ECO:0000313" key="11">
    <source>
        <dbReference type="EMBL" id="OQR68461.1"/>
    </source>
</evidence>
<dbReference type="FunCoup" id="A0A1V9X511">
    <property type="interactions" value="744"/>
</dbReference>
<dbReference type="SUPFAM" id="SSF47060">
    <property type="entry name" value="S15/NS1 RNA-binding domain"/>
    <property type="match status" value="1"/>
</dbReference>
<keyword evidence="6 9" id="KW-0687">Ribonucleoprotein</keyword>
<dbReference type="STRING" id="418985.A0A1V9X511"/>
<dbReference type="InterPro" id="IPR052137">
    <property type="entry name" value="uS15_ribosomal"/>
</dbReference>
<sequence>MLRSACTGVAVLSRANAGAGVVNALFGVPVRYKRAFRYPKVTYLPFEWDYPKKKNPLTLSGDRTMDYGFREELLNRPKLAFAKLPELEKAPEEMKKIFSIGFATKKEQRDSIKDEFLNLVRRHPYDKSSLEYKIAQRTFNLRSFNEYLTTNNFRDRRMKAKLLETMAGRNKLLNRLYRLDEERYNFLKEVLQIDYTPAPLHRCPPKHSRKGTLRQMTAEYAEKMKAEKMQAYHDKLKQFQKEFEVEKREAEEWIAKEIADLKLTDAEIQSLEYKGKILK</sequence>
<gene>
    <name evidence="11" type="ORF">BIW11_12899</name>
</gene>
<evidence type="ECO:0000256" key="3">
    <source>
        <dbReference type="ARBA" id="ARBA00022946"/>
    </source>
</evidence>
<comment type="subcellular location">
    <subcellularLocation>
        <location evidence="1">Mitochondrion</location>
    </subcellularLocation>
</comment>
<keyword evidence="12" id="KW-1185">Reference proteome</keyword>
<evidence type="ECO:0000256" key="5">
    <source>
        <dbReference type="ARBA" id="ARBA00023128"/>
    </source>
</evidence>
<evidence type="ECO:0000256" key="6">
    <source>
        <dbReference type="ARBA" id="ARBA00023274"/>
    </source>
</evidence>
<comment type="caution">
    <text evidence="11">The sequence shown here is derived from an EMBL/GenBank/DDBJ whole genome shotgun (WGS) entry which is preliminary data.</text>
</comment>
<keyword evidence="4 9" id="KW-0689">Ribosomal protein</keyword>
<evidence type="ECO:0000256" key="9">
    <source>
        <dbReference type="RuleBase" id="RU003919"/>
    </source>
</evidence>
<dbReference type="PANTHER" id="PTHR46685">
    <property type="entry name" value="28S RIBOSOMAL PROTEIN S15, MITOCHONDRIAL"/>
    <property type="match status" value="1"/>
</dbReference>
<keyword evidence="5" id="KW-0496">Mitochondrion</keyword>
<dbReference type="OrthoDB" id="441444at2759"/>
<evidence type="ECO:0000313" key="12">
    <source>
        <dbReference type="Proteomes" id="UP000192247"/>
    </source>
</evidence>
<dbReference type="InParanoid" id="A0A1V9X511"/>
<evidence type="ECO:0000256" key="4">
    <source>
        <dbReference type="ARBA" id="ARBA00022980"/>
    </source>
</evidence>
<accession>A0A1V9X511</accession>
<dbReference type="PANTHER" id="PTHR46685:SF1">
    <property type="entry name" value="SMALL RIBOSOMAL SUBUNIT PROTEIN US15M"/>
    <property type="match status" value="1"/>
</dbReference>
<dbReference type="InterPro" id="IPR000589">
    <property type="entry name" value="Ribosomal_uS15"/>
</dbReference>
<dbReference type="Proteomes" id="UP000192247">
    <property type="component" value="Unassembled WGS sequence"/>
</dbReference>
<dbReference type="GO" id="GO:0003735">
    <property type="term" value="F:structural constituent of ribosome"/>
    <property type="evidence" value="ECO:0007669"/>
    <property type="project" value="InterPro"/>
</dbReference>
<dbReference type="SMART" id="SM01387">
    <property type="entry name" value="Ribosomal_S15"/>
    <property type="match status" value="1"/>
</dbReference>
<proteinExistence type="inferred from homology"/>
<feature type="coiled-coil region" evidence="10">
    <location>
        <begin position="229"/>
        <end position="256"/>
    </location>
</feature>
<organism evidence="11 12">
    <name type="scientific">Tropilaelaps mercedesae</name>
    <dbReference type="NCBI Taxonomy" id="418985"/>
    <lineage>
        <taxon>Eukaryota</taxon>
        <taxon>Metazoa</taxon>
        <taxon>Ecdysozoa</taxon>
        <taxon>Arthropoda</taxon>
        <taxon>Chelicerata</taxon>
        <taxon>Arachnida</taxon>
        <taxon>Acari</taxon>
        <taxon>Parasitiformes</taxon>
        <taxon>Mesostigmata</taxon>
        <taxon>Gamasina</taxon>
        <taxon>Dermanyssoidea</taxon>
        <taxon>Laelapidae</taxon>
        <taxon>Tropilaelaps</taxon>
    </lineage>
</organism>
<comment type="similarity">
    <text evidence="2 9">Belongs to the universal ribosomal protein uS15 family.</text>
</comment>
<dbReference type="InterPro" id="IPR009068">
    <property type="entry name" value="uS15_NS1_RNA-bd_sf"/>
</dbReference>
<protein>
    <recommendedName>
        <fullName evidence="7">Small ribosomal subunit protein uS15m</fullName>
    </recommendedName>
    <alternativeName>
        <fullName evidence="8">28S ribosomal protein S15, mitochondrial</fullName>
    </alternativeName>
</protein>
<evidence type="ECO:0000256" key="7">
    <source>
        <dbReference type="ARBA" id="ARBA00035249"/>
    </source>
</evidence>
<dbReference type="EMBL" id="MNPL01024604">
    <property type="protein sequence ID" value="OQR68461.1"/>
    <property type="molecule type" value="Genomic_DNA"/>
</dbReference>
<dbReference type="GO" id="GO:0005763">
    <property type="term" value="C:mitochondrial small ribosomal subunit"/>
    <property type="evidence" value="ECO:0007669"/>
    <property type="project" value="TreeGrafter"/>
</dbReference>